<evidence type="ECO:0000256" key="2">
    <source>
        <dbReference type="ARBA" id="ARBA00022692"/>
    </source>
</evidence>
<dbReference type="GO" id="GO:0016020">
    <property type="term" value="C:membrane"/>
    <property type="evidence" value="ECO:0007669"/>
    <property type="project" value="UniProtKB-SubCell"/>
</dbReference>
<feature type="transmembrane region" description="Helical" evidence="5">
    <location>
        <begin position="76"/>
        <end position="99"/>
    </location>
</feature>
<protein>
    <recommendedName>
        <fullName evidence="8">Tetraspanin</fullName>
    </recommendedName>
</protein>
<sequence length="185" mass="19708">MCCAIAALLKFVITTINVILGIAFLVVALLGLLLKTSAGFVKSLLKTCLSFGGDVPDDQAMFLTEFVLEHATSLSIVLIVVGLILAALCFVGAFAACCICGLLLKIYAIILGVLLVAQIIAVAVLFSNPTKLSQSCNEVLTQMLVYFGQDTDMGKVSTMIWNFTMTVRIAPKNTTVVAVKLNDQL</sequence>
<name>A0A3P6UAB9_DIBLA</name>
<dbReference type="InterPro" id="IPR018499">
    <property type="entry name" value="Tetraspanin/Peripherin"/>
</dbReference>
<feature type="transmembrane region" description="Helical" evidence="5">
    <location>
        <begin position="7"/>
        <end position="34"/>
    </location>
</feature>
<evidence type="ECO:0000256" key="5">
    <source>
        <dbReference type="SAM" id="Phobius"/>
    </source>
</evidence>
<dbReference type="EMBL" id="UYRU01045059">
    <property type="protein sequence ID" value="VDK88500.1"/>
    <property type="molecule type" value="Genomic_DNA"/>
</dbReference>
<comment type="subcellular location">
    <subcellularLocation>
        <location evidence="1">Membrane</location>
        <topology evidence="1">Multi-pass membrane protein</topology>
    </subcellularLocation>
</comment>
<organism evidence="6 7">
    <name type="scientific">Dibothriocephalus latus</name>
    <name type="common">Fish tapeworm</name>
    <name type="synonym">Diphyllobothrium latum</name>
    <dbReference type="NCBI Taxonomy" id="60516"/>
    <lineage>
        <taxon>Eukaryota</taxon>
        <taxon>Metazoa</taxon>
        <taxon>Spiralia</taxon>
        <taxon>Lophotrochozoa</taxon>
        <taxon>Platyhelminthes</taxon>
        <taxon>Cestoda</taxon>
        <taxon>Eucestoda</taxon>
        <taxon>Diphyllobothriidea</taxon>
        <taxon>Diphyllobothriidae</taxon>
        <taxon>Dibothriocephalus</taxon>
    </lineage>
</organism>
<dbReference type="AlphaFoldDB" id="A0A3P6UAB9"/>
<evidence type="ECO:0000256" key="4">
    <source>
        <dbReference type="ARBA" id="ARBA00023136"/>
    </source>
</evidence>
<dbReference type="Pfam" id="PF00335">
    <property type="entry name" value="Tetraspanin"/>
    <property type="match status" value="1"/>
</dbReference>
<feature type="transmembrane region" description="Helical" evidence="5">
    <location>
        <begin position="106"/>
        <end position="126"/>
    </location>
</feature>
<reference evidence="6 7" key="1">
    <citation type="submission" date="2018-11" db="EMBL/GenBank/DDBJ databases">
        <authorList>
            <consortium name="Pathogen Informatics"/>
        </authorList>
    </citation>
    <scope>NUCLEOTIDE SEQUENCE [LARGE SCALE GENOMIC DNA]</scope>
</reference>
<evidence type="ECO:0000313" key="6">
    <source>
        <dbReference type="EMBL" id="VDK88500.1"/>
    </source>
</evidence>
<proteinExistence type="predicted"/>
<gene>
    <name evidence="6" type="ORF">DILT_LOCUS4217</name>
</gene>
<evidence type="ECO:0008006" key="8">
    <source>
        <dbReference type="Google" id="ProtNLM"/>
    </source>
</evidence>
<keyword evidence="4 5" id="KW-0472">Membrane</keyword>
<evidence type="ECO:0000256" key="3">
    <source>
        <dbReference type="ARBA" id="ARBA00022989"/>
    </source>
</evidence>
<keyword evidence="2 5" id="KW-0812">Transmembrane</keyword>
<keyword evidence="3 5" id="KW-1133">Transmembrane helix</keyword>
<evidence type="ECO:0000313" key="7">
    <source>
        <dbReference type="Proteomes" id="UP000281553"/>
    </source>
</evidence>
<keyword evidence="7" id="KW-1185">Reference proteome</keyword>
<evidence type="ECO:0000256" key="1">
    <source>
        <dbReference type="ARBA" id="ARBA00004141"/>
    </source>
</evidence>
<dbReference type="Proteomes" id="UP000281553">
    <property type="component" value="Unassembled WGS sequence"/>
</dbReference>
<accession>A0A3P6UAB9</accession>